<feature type="chain" id="PRO_5039105839" evidence="1">
    <location>
        <begin position="25"/>
        <end position="135"/>
    </location>
</feature>
<name>A0A6L9W603_9ACTN</name>
<evidence type="ECO:0000256" key="1">
    <source>
        <dbReference type="SAM" id="SignalP"/>
    </source>
</evidence>
<protein>
    <submittedName>
        <fullName evidence="2">DUF4247 domain-containing protein</fullName>
    </submittedName>
</protein>
<keyword evidence="1" id="KW-0732">Signal</keyword>
<proteinExistence type="predicted"/>
<dbReference type="RefSeq" id="WP_163207466.1">
    <property type="nucleotide sequence ID" value="NZ_JAAGWG010000033.1"/>
</dbReference>
<feature type="signal peptide" evidence="1">
    <location>
        <begin position="1"/>
        <end position="24"/>
    </location>
</feature>
<dbReference type="EMBL" id="JAAGWG010000033">
    <property type="protein sequence ID" value="NEK87468.1"/>
    <property type="molecule type" value="Genomic_DNA"/>
</dbReference>
<sequence>MSAPRRLAALALTAVVLLTGCGSGGDVRGFLQDTYRLTDSDGDTSVYSSPDPVGTTTAAIVDAVPPAERQADGGNEYLRYSDDIVIVSAAASGSTVRVEDLDGRYRGGFFAFLGPGFRPGSPVGSGGGGGPGDGK</sequence>
<gene>
    <name evidence="2" type="ORF">GCU60_17140</name>
</gene>
<comment type="caution">
    <text evidence="2">The sequence shown here is derived from an EMBL/GenBank/DDBJ whole genome shotgun (WGS) entry which is preliminary data.</text>
</comment>
<dbReference type="PROSITE" id="PS51257">
    <property type="entry name" value="PROKAR_LIPOPROTEIN"/>
    <property type="match status" value="1"/>
</dbReference>
<dbReference type="Proteomes" id="UP000479241">
    <property type="component" value="Unassembled WGS sequence"/>
</dbReference>
<organism evidence="2 3">
    <name type="scientific">Blastococcus saxobsidens</name>
    <dbReference type="NCBI Taxonomy" id="138336"/>
    <lineage>
        <taxon>Bacteria</taxon>
        <taxon>Bacillati</taxon>
        <taxon>Actinomycetota</taxon>
        <taxon>Actinomycetes</taxon>
        <taxon>Geodermatophilales</taxon>
        <taxon>Geodermatophilaceae</taxon>
        <taxon>Blastococcus</taxon>
    </lineage>
</organism>
<dbReference type="InterPro" id="IPR025341">
    <property type="entry name" value="DUF4247"/>
</dbReference>
<evidence type="ECO:0000313" key="2">
    <source>
        <dbReference type="EMBL" id="NEK87468.1"/>
    </source>
</evidence>
<dbReference type="AlphaFoldDB" id="A0A6L9W603"/>
<accession>A0A6L9W603</accession>
<dbReference type="Pfam" id="PF14042">
    <property type="entry name" value="DUF4247"/>
    <property type="match status" value="1"/>
</dbReference>
<reference evidence="2 3" key="1">
    <citation type="submission" date="2019-12" db="EMBL/GenBank/DDBJ databases">
        <title>the WGS of Blastococcus saxobsidens 67B17.</title>
        <authorList>
            <person name="Jiang Z."/>
        </authorList>
    </citation>
    <scope>NUCLEOTIDE SEQUENCE [LARGE SCALE GENOMIC DNA]</scope>
    <source>
        <strain evidence="2 3">67B17</strain>
    </source>
</reference>
<evidence type="ECO:0000313" key="3">
    <source>
        <dbReference type="Proteomes" id="UP000479241"/>
    </source>
</evidence>